<feature type="compositionally biased region" description="Basic and acidic residues" evidence="1">
    <location>
        <begin position="32"/>
        <end position="41"/>
    </location>
</feature>
<evidence type="ECO:0000313" key="3">
    <source>
        <dbReference type="WBParaSite" id="Pan_g24064.t1"/>
    </source>
</evidence>
<accession>A0A7E4VSG3</accession>
<reference evidence="3" key="2">
    <citation type="submission" date="2020-10" db="UniProtKB">
        <authorList>
            <consortium name="WormBaseParasite"/>
        </authorList>
    </citation>
    <scope>IDENTIFICATION</scope>
</reference>
<name>A0A7E4VSG3_PANRE</name>
<feature type="region of interest" description="Disordered" evidence="1">
    <location>
        <begin position="1"/>
        <end position="42"/>
    </location>
</feature>
<evidence type="ECO:0000313" key="2">
    <source>
        <dbReference type="Proteomes" id="UP000492821"/>
    </source>
</evidence>
<protein>
    <submittedName>
        <fullName evidence="3">Uncharacterized protein</fullName>
    </submittedName>
</protein>
<dbReference type="Proteomes" id="UP000492821">
    <property type="component" value="Unassembled WGS sequence"/>
</dbReference>
<proteinExistence type="predicted"/>
<keyword evidence="2" id="KW-1185">Reference proteome</keyword>
<reference evidence="2" key="1">
    <citation type="journal article" date="2013" name="Genetics">
        <title>The draft genome and transcriptome of Panagrellus redivivus are shaped by the harsh demands of a free-living lifestyle.</title>
        <authorList>
            <person name="Srinivasan J."/>
            <person name="Dillman A.R."/>
            <person name="Macchietto M.G."/>
            <person name="Heikkinen L."/>
            <person name="Lakso M."/>
            <person name="Fracchia K.M."/>
            <person name="Antoshechkin I."/>
            <person name="Mortazavi A."/>
            <person name="Wong G."/>
            <person name="Sternberg P.W."/>
        </authorList>
    </citation>
    <scope>NUCLEOTIDE SEQUENCE [LARGE SCALE GENOMIC DNA]</scope>
    <source>
        <strain evidence="2">MT8872</strain>
    </source>
</reference>
<organism evidence="2 3">
    <name type="scientific">Panagrellus redivivus</name>
    <name type="common">Microworm</name>
    <dbReference type="NCBI Taxonomy" id="6233"/>
    <lineage>
        <taxon>Eukaryota</taxon>
        <taxon>Metazoa</taxon>
        <taxon>Ecdysozoa</taxon>
        <taxon>Nematoda</taxon>
        <taxon>Chromadorea</taxon>
        <taxon>Rhabditida</taxon>
        <taxon>Tylenchina</taxon>
        <taxon>Panagrolaimomorpha</taxon>
        <taxon>Panagrolaimoidea</taxon>
        <taxon>Panagrolaimidae</taxon>
        <taxon>Panagrellus</taxon>
    </lineage>
</organism>
<dbReference type="WBParaSite" id="Pan_g24064.t1">
    <property type="protein sequence ID" value="Pan_g24064.t1"/>
    <property type="gene ID" value="Pan_g24064"/>
</dbReference>
<evidence type="ECO:0000256" key="1">
    <source>
        <dbReference type="SAM" id="MobiDB-lite"/>
    </source>
</evidence>
<sequence length="102" mass="11349">MAAEKDPQTGLNSPQLSKTTKNETSQTSGENSRSRHTDRQTHVMLHRSCGQQAIQPWNASGGPGRLVHRVLLFCAPVRAMSMDVNKCRSYQCERAVLSIVRL</sequence>
<dbReference type="AlphaFoldDB" id="A0A7E4VSG3"/>
<feature type="compositionally biased region" description="Polar residues" evidence="1">
    <location>
        <begin position="9"/>
        <end position="31"/>
    </location>
</feature>